<evidence type="ECO:0000313" key="2">
    <source>
        <dbReference type="Proteomes" id="UP000593702"/>
    </source>
</evidence>
<name>A0A7R5WGA6_9POXV</name>
<dbReference type="EMBL" id="KR095315">
    <property type="protein sequence ID" value="AKS26450.1"/>
    <property type="molecule type" value="Genomic_DNA"/>
</dbReference>
<dbReference type="Proteomes" id="UP000593702">
    <property type="component" value="Segment"/>
</dbReference>
<reference evidence="1 2" key="1">
    <citation type="submission" date="2015-04" db="EMBL/GenBank/DDBJ databases">
        <title>Diachasmimorpha longicaudata entomopoxvirus genome.</title>
        <authorList>
            <person name="Coffman K.A."/>
            <person name="Burke G.R."/>
        </authorList>
    </citation>
    <scope>NUCLEOTIDE SEQUENCE [LARGE SCALE GENOMIC DNA]</scope>
</reference>
<proteinExistence type="predicted"/>
<gene>
    <name evidence="1" type="ORF">DLEV_159</name>
</gene>
<protein>
    <submittedName>
        <fullName evidence="1">Uncharacterized protein</fullName>
    </submittedName>
</protein>
<organism evidence="1 2">
    <name type="scientific">Diachasmimorpha longicaudata entomopoxvirus</name>
    <dbReference type="NCBI Taxonomy" id="109981"/>
    <lineage>
        <taxon>Viruses</taxon>
        <taxon>Varidnaviria</taxon>
        <taxon>Bamfordvirae</taxon>
        <taxon>Nucleocytoviricota</taxon>
        <taxon>Pokkesviricetes</taxon>
        <taxon>Chitovirales</taxon>
        <taxon>Poxviridae</taxon>
        <taxon>Entomopoxvirinae</taxon>
        <taxon>Epsilonentomopoxvirus</taxon>
        <taxon>Epsilonentomopoxvirus dlongicaudata</taxon>
        <taxon>Diachasmimorpha entomopoxvirus</taxon>
    </lineage>
</organism>
<sequence length="359" mass="42629">MSNMFKLLDVDEDHPADKIQIKKILDSNTSNTQNTRDPSWIYEVHRDSSKAHTLDIPTSSELSDEKMYTNDYNSRGSIKTEPYEKHEFEKIYPELPHPMPYGHVTENLEAYHKNCKILLLLYNNSFLNPIKKRSEELFKDTTIVEKLFVDDNFRPDIDTMLYDKTPVKWPSYVKQIYYTRETHDGKIRQVSVPVNLFLNKANNARKLVTLQSVGYVNTLLLFLKYGQITQEDFRREFFTKTFFQQPARFVHDFFYDPLLVSLQSTRIDSPLLSTERYKDFFDYIPTCYIPSKRYSYKFRDTEEIMVSDFCFHHSSGCHYQCRHNTLDGYHHEEDRMPPVKFTIIPIQDLREEAKNAVKP</sequence>
<accession>A0A7R5WGA6</accession>
<evidence type="ECO:0000313" key="1">
    <source>
        <dbReference type="EMBL" id="AKS26450.1"/>
    </source>
</evidence>
<keyword evidence="2" id="KW-1185">Reference proteome</keyword>